<gene>
    <name evidence="6" type="ordered locus">Arnit_1171</name>
</gene>
<evidence type="ECO:0000313" key="6">
    <source>
        <dbReference type="EMBL" id="ADG92830.1"/>
    </source>
</evidence>
<organism evidence="6 7">
    <name type="scientific">Arcobacter nitrofigilis (strain ATCC 33309 / DSM 7299 / CCUG 15893 / LMG 7604 / NCTC 12251 / CI)</name>
    <name type="common">Campylobacter nitrofigilis</name>
    <dbReference type="NCBI Taxonomy" id="572480"/>
    <lineage>
        <taxon>Bacteria</taxon>
        <taxon>Pseudomonadati</taxon>
        <taxon>Campylobacterota</taxon>
        <taxon>Epsilonproteobacteria</taxon>
        <taxon>Campylobacterales</taxon>
        <taxon>Arcobacteraceae</taxon>
        <taxon>Arcobacter</taxon>
    </lineage>
</organism>
<proteinExistence type="predicted"/>
<dbReference type="PROSITE" id="PS50850">
    <property type="entry name" value="MFS"/>
    <property type="match status" value="1"/>
</dbReference>
<feature type="transmembrane region" description="Helical" evidence="4">
    <location>
        <begin position="211"/>
        <end position="231"/>
    </location>
</feature>
<feature type="transmembrane region" description="Helical" evidence="4">
    <location>
        <begin position="72"/>
        <end position="90"/>
    </location>
</feature>
<dbReference type="CDD" id="cd17324">
    <property type="entry name" value="MFS_NepI_like"/>
    <property type="match status" value="1"/>
</dbReference>
<dbReference type="Gene3D" id="1.20.1250.20">
    <property type="entry name" value="MFS general substrate transporter like domains"/>
    <property type="match status" value="1"/>
</dbReference>
<dbReference type="RefSeq" id="WP_013134975.1">
    <property type="nucleotide sequence ID" value="NC_014166.1"/>
</dbReference>
<keyword evidence="2 4" id="KW-1133">Transmembrane helix</keyword>
<dbReference type="SUPFAM" id="SSF103473">
    <property type="entry name" value="MFS general substrate transporter"/>
    <property type="match status" value="1"/>
</dbReference>
<feature type="transmembrane region" description="Helical" evidence="4">
    <location>
        <begin position="128"/>
        <end position="150"/>
    </location>
</feature>
<evidence type="ECO:0000256" key="2">
    <source>
        <dbReference type="ARBA" id="ARBA00022989"/>
    </source>
</evidence>
<dbReference type="Pfam" id="PF07690">
    <property type="entry name" value="MFS_1"/>
    <property type="match status" value="1"/>
</dbReference>
<feature type="transmembrane region" description="Helical" evidence="4">
    <location>
        <begin position="268"/>
        <end position="288"/>
    </location>
</feature>
<dbReference type="STRING" id="572480.Arnit_1171"/>
<feature type="domain" description="Major facilitator superfamily (MFS) profile" evidence="5">
    <location>
        <begin position="1"/>
        <end position="387"/>
    </location>
</feature>
<evidence type="ECO:0000313" key="7">
    <source>
        <dbReference type="Proteomes" id="UP000000939"/>
    </source>
</evidence>
<dbReference type="InterPro" id="IPR011701">
    <property type="entry name" value="MFS"/>
</dbReference>
<feature type="transmembrane region" description="Helical" evidence="4">
    <location>
        <begin position="294"/>
        <end position="312"/>
    </location>
</feature>
<feature type="transmembrane region" description="Helical" evidence="4">
    <location>
        <begin position="243"/>
        <end position="261"/>
    </location>
</feature>
<feature type="transmembrane region" description="Helical" evidence="4">
    <location>
        <begin position="7"/>
        <end position="23"/>
    </location>
</feature>
<reference evidence="6 7" key="1">
    <citation type="journal article" date="2010" name="Stand. Genomic Sci.">
        <title>Complete genome sequence of Arcobacter nitrofigilis type strain (CI).</title>
        <authorList>
            <person name="Pati A."/>
            <person name="Gronow S."/>
            <person name="Lapidus A."/>
            <person name="Copeland A."/>
            <person name="Glavina Del Rio T."/>
            <person name="Nolan M."/>
            <person name="Lucas S."/>
            <person name="Tice H."/>
            <person name="Cheng J.F."/>
            <person name="Han C."/>
            <person name="Chertkov O."/>
            <person name="Bruce D."/>
            <person name="Tapia R."/>
            <person name="Goodwin L."/>
            <person name="Pitluck S."/>
            <person name="Liolios K."/>
            <person name="Ivanova N."/>
            <person name="Mavromatis K."/>
            <person name="Chen A."/>
            <person name="Palaniappan K."/>
            <person name="Land M."/>
            <person name="Hauser L."/>
            <person name="Chang Y.J."/>
            <person name="Jeffries C.D."/>
            <person name="Detter J.C."/>
            <person name="Rohde M."/>
            <person name="Goker M."/>
            <person name="Bristow J."/>
            <person name="Eisen J.A."/>
            <person name="Markowitz V."/>
            <person name="Hugenholtz P."/>
            <person name="Klenk H.P."/>
            <person name="Kyrpides N.C."/>
        </authorList>
    </citation>
    <scope>NUCLEOTIDE SEQUENCE [LARGE SCALE GENOMIC DNA]</scope>
    <source>
        <strain evidence="7">ATCC 33309 / DSM 7299 / CCUG 15893 / LMG 7604 / NCTC 12251 / CI</strain>
    </source>
</reference>
<evidence type="ECO:0000256" key="3">
    <source>
        <dbReference type="ARBA" id="ARBA00023136"/>
    </source>
</evidence>
<dbReference type="EMBL" id="CP001999">
    <property type="protein sequence ID" value="ADG92830.1"/>
    <property type="molecule type" value="Genomic_DNA"/>
</dbReference>
<dbReference type="HOGENOM" id="CLU_001265_23_0_7"/>
<accession>D5V402</accession>
<sequence length="391" mass="42869" precursor="true">MINKKQIFVMSATAGISVANIFYNQPILNDIAKDLNTSHLAVGNLPTFSQIGYGLGIFFLSPLGDKMDRKKLIIILHVLLGLSLLGLAFINNIFGIYILTLMSGLFVVSTQVVIPMAAAMSGKDKGKVVGSILSGLLSGILLARTLSGYITEWFGNWHVIFGFSAILVFLMIIFISKTLPNMEVHFEDSYFSLLKSSIYQLKRFSLLRRNILLVAISFGVFCSFWTTLTFKLSQDPFNYDSDIIGLFGVLAVAGALLAPYIGKLSDTINANGIKLISVLMIIISIILIKVFDTNLYAFIVATILLDIGFQAIQINNLSQIFSLDEKAHSRINTAYMSSMSIGGSIGTFIGVLCWEKGGWNFVTLELLTLAVLSLGIIVYSYMNKNVVATDN</sequence>
<protein>
    <submittedName>
        <fullName evidence="6">Major facilitator superfamily MFS_1</fullName>
    </submittedName>
</protein>
<feature type="transmembrane region" description="Helical" evidence="4">
    <location>
        <begin position="156"/>
        <end position="175"/>
    </location>
</feature>
<keyword evidence="1 4" id="KW-0812">Transmembrane</keyword>
<dbReference type="InterPro" id="IPR020846">
    <property type="entry name" value="MFS_dom"/>
</dbReference>
<feature type="transmembrane region" description="Helical" evidence="4">
    <location>
        <begin position="43"/>
        <end position="60"/>
    </location>
</feature>
<dbReference type="Proteomes" id="UP000000939">
    <property type="component" value="Chromosome"/>
</dbReference>
<keyword evidence="3 4" id="KW-0472">Membrane</keyword>
<feature type="transmembrane region" description="Helical" evidence="4">
    <location>
        <begin position="96"/>
        <end position="116"/>
    </location>
</feature>
<dbReference type="OrthoDB" id="9815356at2"/>
<dbReference type="GO" id="GO:0022857">
    <property type="term" value="F:transmembrane transporter activity"/>
    <property type="evidence" value="ECO:0007669"/>
    <property type="project" value="InterPro"/>
</dbReference>
<keyword evidence="7" id="KW-1185">Reference proteome</keyword>
<dbReference type="eggNOG" id="COG2814">
    <property type="taxonomic scope" value="Bacteria"/>
</dbReference>
<name>D5V402_ARCNC</name>
<dbReference type="PANTHER" id="PTHR42910">
    <property type="entry name" value="TRANSPORTER SCO4007-RELATED"/>
    <property type="match status" value="1"/>
</dbReference>
<dbReference type="KEGG" id="ant:Arnit_1171"/>
<dbReference type="AlphaFoldDB" id="D5V402"/>
<feature type="transmembrane region" description="Helical" evidence="4">
    <location>
        <begin position="333"/>
        <end position="352"/>
    </location>
</feature>
<evidence type="ECO:0000256" key="1">
    <source>
        <dbReference type="ARBA" id="ARBA00022692"/>
    </source>
</evidence>
<evidence type="ECO:0000256" key="4">
    <source>
        <dbReference type="SAM" id="Phobius"/>
    </source>
</evidence>
<evidence type="ECO:0000259" key="5">
    <source>
        <dbReference type="PROSITE" id="PS50850"/>
    </source>
</evidence>
<dbReference type="PANTHER" id="PTHR42910:SF1">
    <property type="entry name" value="MAJOR FACILITATOR SUPERFAMILY (MFS) PROFILE DOMAIN-CONTAINING PROTEIN"/>
    <property type="match status" value="1"/>
</dbReference>
<feature type="transmembrane region" description="Helical" evidence="4">
    <location>
        <begin position="358"/>
        <end position="382"/>
    </location>
</feature>
<dbReference type="InterPro" id="IPR036259">
    <property type="entry name" value="MFS_trans_sf"/>
</dbReference>